<feature type="compositionally biased region" description="Basic and acidic residues" evidence="1">
    <location>
        <begin position="142"/>
        <end position="156"/>
    </location>
</feature>
<feature type="compositionally biased region" description="Basic and acidic residues" evidence="1">
    <location>
        <begin position="109"/>
        <end position="126"/>
    </location>
</feature>
<comment type="caution">
    <text evidence="2">The sequence shown here is derived from an EMBL/GenBank/DDBJ whole genome shotgun (WGS) entry which is preliminary data.</text>
</comment>
<feature type="region of interest" description="Disordered" evidence="1">
    <location>
        <begin position="42"/>
        <end position="90"/>
    </location>
</feature>
<feature type="compositionally biased region" description="Basic and acidic residues" evidence="1">
    <location>
        <begin position="306"/>
        <end position="315"/>
    </location>
</feature>
<feature type="compositionally biased region" description="Polar residues" evidence="1">
    <location>
        <begin position="289"/>
        <end position="302"/>
    </location>
</feature>
<evidence type="ECO:0000256" key="1">
    <source>
        <dbReference type="SAM" id="MobiDB-lite"/>
    </source>
</evidence>
<dbReference type="AlphaFoldDB" id="A0A8S4NC86"/>
<feature type="compositionally biased region" description="Polar residues" evidence="1">
    <location>
        <begin position="228"/>
        <end position="241"/>
    </location>
</feature>
<feature type="compositionally biased region" description="Polar residues" evidence="1">
    <location>
        <begin position="361"/>
        <end position="384"/>
    </location>
</feature>
<dbReference type="Proteomes" id="UP000749559">
    <property type="component" value="Unassembled WGS sequence"/>
</dbReference>
<feature type="compositionally biased region" description="Polar residues" evidence="1">
    <location>
        <begin position="319"/>
        <end position="334"/>
    </location>
</feature>
<protein>
    <submittedName>
        <fullName evidence="2">Uncharacterized protein</fullName>
    </submittedName>
</protein>
<gene>
    <name evidence="2" type="ORF">OFUS_LOCUS5348</name>
</gene>
<proteinExistence type="predicted"/>
<sequence>MEKFIKLNNAPYKSTDINLFGVNIPSRVNTLERQRQSRASTLERQLQRASSRSSRVDLSKLSPKVQHETDKLANDTEVTTSKEVGSNFGPDISQLTDAIVKLTEAVPNDENKIEPKVEPKQKEQRKFPRLNFSASKSKNKNKKIEKSNEVDSKESDSENELDGNNPPKIIVQAPTKPDSPNVITNEKRSVPRSTRRYVNPYKDPSPDHIIPTEDSSPESYSAKAPTITPKTSLRQNTAASDNKTDPIYAKPKTQPATVPFQKTPRIIPQPIKENNPIKTSEPKIKPQTESKPTTKVYNQVPLSKSELPDTNDKHIPNSRKPNSNYEPSLYGKNTNRTDPKPKEKESPIQEVDILYPKRSPISPSNKYPSRQPTNPYATYTSPYSNPGRRPYVMNKSPLNSSPQNPYTNQKSPNSNPNQRVPYSSSSLPYPRQDRNPGGPYTPNRTGTYDKPSVDKPYYDSRKMDSIDSAFPPTDDYTEGSVSEEDDPVFYPREFNANYMGHY</sequence>
<feature type="compositionally biased region" description="Acidic residues" evidence="1">
    <location>
        <begin position="475"/>
        <end position="487"/>
    </location>
</feature>
<feature type="compositionally biased region" description="Basic and acidic residues" evidence="1">
    <location>
        <begin position="65"/>
        <end position="74"/>
    </location>
</feature>
<evidence type="ECO:0000313" key="2">
    <source>
        <dbReference type="EMBL" id="CAH1778426.1"/>
    </source>
</evidence>
<dbReference type="EMBL" id="CAIIXF020000002">
    <property type="protein sequence ID" value="CAH1778426.1"/>
    <property type="molecule type" value="Genomic_DNA"/>
</dbReference>
<name>A0A8S4NC86_OWEFU</name>
<feature type="compositionally biased region" description="Basic and acidic residues" evidence="1">
    <location>
        <begin position="335"/>
        <end position="347"/>
    </location>
</feature>
<evidence type="ECO:0000313" key="3">
    <source>
        <dbReference type="Proteomes" id="UP000749559"/>
    </source>
</evidence>
<keyword evidence="3" id="KW-1185">Reference proteome</keyword>
<feature type="region of interest" description="Disordered" evidence="1">
    <location>
        <begin position="106"/>
        <end position="487"/>
    </location>
</feature>
<organism evidence="2 3">
    <name type="scientific">Owenia fusiformis</name>
    <name type="common">Polychaete worm</name>
    <dbReference type="NCBI Taxonomy" id="6347"/>
    <lineage>
        <taxon>Eukaryota</taxon>
        <taxon>Metazoa</taxon>
        <taxon>Spiralia</taxon>
        <taxon>Lophotrochozoa</taxon>
        <taxon>Annelida</taxon>
        <taxon>Polychaeta</taxon>
        <taxon>Sedentaria</taxon>
        <taxon>Canalipalpata</taxon>
        <taxon>Sabellida</taxon>
        <taxon>Oweniida</taxon>
        <taxon>Oweniidae</taxon>
        <taxon>Owenia</taxon>
    </lineage>
</organism>
<feature type="compositionally biased region" description="Basic and acidic residues" evidence="1">
    <location>
        <begin position="451"/>
        <end position="465"/>
    </location>
</feature>
<reference evidence="2" key="1">
    <citation type="submission" date="2022-03" db="EMBL/GenBank/DDBJ databases">
        <authorList>
            <person name="Martin C."/>
        </authorList>
    </citation>
    <scope>NUCLEOTIDE SEQUENCE</scope>
</reference>
<feature type="compositionally biased region" description="Polar residues" evidence="1">
    <location>
        <begin position="396"/>
        <end position="427"/>
    </location>
</feature>
<accession>A0A8S4NC86</accession>